<dbReference type="GO" id="GO:0032543">
    <property type="term" value="P:mitochondrial translation"/>
    <property type="evidence" value="ECO:0007669"/>
    <property type="project" value="TreeGrafter"/>
</dbReference>
<name>A0A8D0GRW6_SPHPU</name>
<protein>
    <recommendedName>
        <fullName evidence="1">Amidase domain-containing protein</fullName>
    </recommendedName>
</protein>
<reference evidence="2" key="1">
    <citation type="submission" date="2025-08" db="UniProtKB">
        <authorList>
            <consortium name="Ensembl"/>
        </authorList>
    </citation>
    <scope>IDENTIFICATION</scope>
</reference>
<dbReference type="PANTHER" id="PTHR11895">
    <property type="entry name" value="TRANSAMIDASE"/>
    <property type="match status" value="1"/>
</dbReference>
<proteinExistence type="predicted"/>
<feature type="domain" description="Amidase" evidence="1">
    <location>
        <begin position="2"/>
        <end position="35"/>
    </location>
</feature>
<keyword evidence="3" id="KW-1185">Reference proteome</keyword>
<dbReference type="Ensembl" id="ENSSPUT00000009803.1">
    <property type="protein sequence ID" value="ENSSPUP00000009184.1"/>
    <property type="gene ID" value="ENSSPUG00000007149.1"/>
</dbReference>
<dbReference type="InterPro" id="IPR000120">
    <property type="entry name" value="Amidase"/>
</dbReference>
<sequence>MAGLPAVTVPAALSERGLPIGLQFIGQVFQDQQLLAVAKWFEEQVKFPVIQLQGIMDHIYTVLHHEKSAFSS</sequence>
<dbReference type="PANTHER" id="PTHR11895:SF7">
    <property type="entry name" value="GLUTAMYL-TRNA(GLN) AMIDOTRANSFERASE SUBUNIT A, MITOCHONDRIAL"/>
    <property type="match status" value="1"/>
</dbReference>
<dbReference type="Pfam" id="PF01425">
    <property type="entry name" value="Amidase"/>
    <property type="match status" value="1"/>
</dbReference>
<dbReference type="Proteomes" id="UP000694392">
    <property type="component" value="Unplaced"/>
</dbReference>
<organism evidence="2 3">
    <name type="scientific">Sphenodon punctatus</name>
    <name type="common">Tuatara</name>
    <name type="synonym">Hatteria punctata</name>
    <dbReference type="NCBI Taxonomy" id="8508"/>
    <lineage>
        <taxon>Eukaryota</taxon>
        <taxon>Metazoa</taxon>
        <taxon>Chordata</taxon>
        <taxon>Craniata</taxon>
        <taxon>Vertebrata</taxon>
        <taxon>Euteleostomi</taxon>
        <taxon>Lepidosauria</taxon>
        <taxon>Sphenodontia</taxon>
        <taxon>Sphenodontidae</taxon>
        <taxon>Sphenodon</taxon>
    </lineage>
</organism>
<evidence type="ECO:0000259" key="1">
    <source>
        <dbReference type="Pfam" id="PF01425"/>
    </source>
</evidence>
<accession>A0A8D0GRW6</accession>
<reference evidence="2" key="2">
    <citation type="submission" date="2025-09" db="UniProtKB">
        <authorList>
            <consortium name="Ensembl"/>
        </authorList>
    </citation>
    <scope>IDENTIFICATION</scope>
</reference>
<evidence type="ECO:0000313" key="2">
    <source>
        <dbReference type="Ensembl" id="ENSSPUP00000009184.1"/>
    </source>
</evidence>
<dbReference type="GO" id="GO:0070681">
    <property type="term" value="P:glutaminyl-tRNAGln biosynthesis via transamidation"/>
    <property type="evidence" value="ECO:0007669"/>
    <property type="project" value="TreeGrafter"/>
</dbReference>
<dbReference type="GO" id="GO:0005739">
    <property type="term" value="C:mitochondrion"/>
    <property type="evidence" value="ECO:0007669"/>
    <property type="project" value="TreeGrafter"/>
</dbReference>
<dbReference type="SUPFAM" id="SSF75304">
    <property type="entry name" value="Amidase signature (AS) enzymes"/>
    <property type="match status" value="1"/>
</dbReference>
<dbReference type="AlphaFoldDB" id="A0A8D0GRW6"/>
<dbReference type="GO" id="GO:0050567">
    <property type="term" value="F:glutaminyl-tRNA synthase (glutamine-hydrolyzing) activity"/>
    <property type="evidence" value="ECO:0007669"/>
    <property type="project" value="TreeGrafter"/>
</dbReference>
<dbReference type="GO" id="GO:0030956">
    <property type="term" value="C:glutamyl-tRNA(Gln) amidotransferase complex"/>
    <property type="evidence" value="ECO:0007669"/>
    <property type="project" value="TreeGrafter"/>
</dbReference>
<dbReference type="Gene3D" id="3.90.1300.10">
    <property type="entry name" value="Amidase signature (AS) domain"/>
    <property type="match status" value="1"/>
</dbReference>
<dbReference type="InterPro" id="IPR023631">
    <property type="entry name" value="Amidase_dom"/>
</dbReference>
<evidence type="ECO:0000313" key="3">
    <source>
        <dbReference type="Proteomes" id="UP000694392"/>
    </source>
</evidence>
<dbReference type="InterPro" id="IPR036928">
    <property type="entry name" value="AS_sf"/>
</dbReference>